<evidence type="ECO:0000313" key="3">
    <source>
        <dbReference type="Proteomes" id="UP000321863"/>
    </source>
</evidence>
<keyword evidence="1" id="KW-0472">Membrane</keyword>
<feature type="transmembrane region" description="Helical" evidence="1">
    <location>
        <begin position="218"/>
        <end position="238"/>
    </location>
</feature>
<accession>A0A511YHY7</accession>
<evidence type="ECO:0000313" key="2">
    <source>
        <dbReference type="EMBL" id="GEN74818.1"/>
    </source>
</evidence>
<feature type="transmembrane region" description="Helical" evidence="1">
    <location>
        <begin position="376"/>
        <end position="397"/>
    </location>
</feature>
<dbReference type="EMBL" id="BJYJ01000001">
    <property type="protein sequence ID" value="GEN74818.1"/>
    <property type="molecule type" value="Genomic_DNA"/>
</dbReference>
<dbReference type="AlphaFoldDB" id="A0A511YHY7"/>
<reference evidence="2 3" key="1">
    <citation type="submission" date="2019-07" db="EMBL/GenBank/DDBJ databases">
        <title>Whole genome shotgun sequence of Chryseobacterium hagamense NBRC 105253.</title>
        <authorList>
            <person name="Hosoyama A."/>
            <person name="Uohara A."/>
            <person name="Ohji S."/>
            <person name="Ichikawa N."/>
        </authorList>
    </citation>
    <scope>NUCLEOTIDE SEQUENCE [LARGE SCALE GENOMIC DNA]</scope>
    <source>
        <strain evidence="2 3">NBRC 105253</strain>
    </source>
</reference>
<name>A0A511YHY7_9FLAO</name>
<keyword evidence="3" id="KW-1185">Reference proteome</keyword>
<sequence>MPNSVLLLDVYPENIKLQVQIPLKEMEFAVPFDVSDTSQLTSGNKALTNYLSQHIGITGKRQLPWAMHLDRILVKNTTQNGTGEFFELIAEYTAVPADHNTRQFTLYYDAVIHQVNSHRALVSIRQDWENGIIDNQGTEIGTVGYNLDTQKATPLNVDLRKGSNWRGFISMVKLGTQHISEGTDHLMFLLVLLLCAPLTYFNGKWILSSDLKSSLLKILKITISFTIGHSLTLILASLEIINFPVKTIEIIIALSILVTAVHVIKPVFPNRENIIALVFGLIHGLAFSTVLSELHLSAYRLLISLLGFNIGIEAMQFLIIILLIPWLLIISRYKIYGVLKNGLAVLAGFSALAWTKERFSGQENFISRYLNAFTENSILFVLFLFLLTMVVFLGSQIKGRGKSLR</sequence>
<evidence type="ECO:0008006" key="4">
    <source>
        <dbReference type="Google" id="ProtNLM"/>
    </source>
</evidence>
<evidence type="ECO:0000256" key="1">
    <source>
        <dbReference type="SAM" id="Phobius"/>
    </source>
</evidence>
<feature type="transmembrane region" description="Helical" evidence="1">
    <location>
        <begin position="335"/>
        <end position="355"/>
    </location>
</feature>
<gene>
    <name evidence="2" type="ORF">CHA01nite_05580</name>
</gene>
<feature type="transmembrane region" description="Helical" evidence="1">
    <location>
        <begin position="274"/>
        <end position="294"/>
    </location>
</feature>
<feature type="transmembrane region" description="Helical" evidence="1">
    <location>
        <begin position="186"/>
        <end position="206"/>
    </location>
</feature>
<feature type="transmembrane region" description="Helical" evidence="1">
    <location>
        <begin position="250"/>
        <end position="268"/>
    </location>
</feature>
<organism evidence="2 3">
    <name type="scientific">Chryseobacterium hagamense</name>
    <dbReference type="NCBI Taxonomy" id="395935"/>
    <lineage>
        <taxon>Bacteria</taxon>
        <taxon>Pseudomonadati</taxon>
        <taxon>Bacteroidota</taxon>
        <taxon>Flavobacteriia</taxon>
        <taxon>Flavobacteriales</taxon>
        <taxon>Weeksellaceae</taxon>
        <taxon>Chryseobacterium group</taxon>
        <taxon>Chryseobacterium</taxon>
    </lineage>
</organism>
<feature type="transmembrane region" description="Helical" evidence="1">
    <location>
        <begin position="301"/>
        <end position="329"/>
    </location>
</feature>
<proteinExistence type="predicted"/>
<dbReference type="InterPro" id="IPR032809">
    <property type="entry name" value="Put_HupE_UreJ"/>
</dbReference>
<protein>
    <recommendedName>
        <fullName evidence="4">HupE / UreJ protein</fullName>
    </recommendedName>
</protein>
<keyword evidence="1" id="KW-0812">Transmembrane</keyword>
<dbReference type="Proteomes" id="UP000321863">
    <property type="component" value="Unassembled WGS sequence"/>
</dbReference>
<comment type="caution">
    <text evidence="2">The sequence shown here is derived from an EMBL/GenBank/DDBJ whole genome shotgun (WGS) entry which is preliminary data.</text>
</comment>
<dbReference type="Pfam" id="PF13795">
    <property type="entry name" value="HupE_UreJ_2"/>
    <property type="match status" value="1"/>
</dbReference>
<keyword evidence="1" id="KW-1133">Transmembrane helix</keyword>